<dbReference type="InterPro" id="IPR027417">
    <property type="entry name" value="P-loop_NTPase"/>
</dbReference>
<dbReference type="InterPro" id="IPR014013">
    <property type="entry name" value="Helic_SF1/SF2_ATP-bd_DinG/Rad3"/>
</dbReference>
<evidence type="ECO:0000313" key="7">
    <source>
        <dbReference type="Proteomes" id="UP000682134"/>
    </source>
</evidence>
<dbReference type="PROSITE" id="PS51193">
    <property type="entry name" value="HELICASE_ATP_BIND_2"/>
    <property type="match status" value="1"/>
</dbReference>
<gene>
    <name evidence="6" type="ORF">J5Y03_03085</name>
</gene>
<dbReference type="AlphaFoldDB" id="A0A940NNV7"/>
<dbReference type="Proteomes" id="UP000682134">
    <property type="component" value="Unassembled WGS sequence"/>
</dbReference>
<feature type="domain" description="Helicase ATP-binding" evidence="5">
    <location>
        <begin position="30"/>
        <end position="305"/>
    </location>
</feature>
<dbReference type="GO" id="GO:0016818">
    <property type="term" value="F:hydrolase activity, acting on acid anhydrides, in phosphorus-containing anhydrides"/>
    <property type="evidence" value="ECO:0007669"/>
    <property type="project" value="InterPro"/>
</dbReference>
<dbReference type="InterPro" id="IPR006555">
    <property type="entry name" value="ATP-dep_Helicase_C"/>
</dbReference>
<dbReference type="EMBL" id="JAGIYQ010000002">
    <property type="protein sequence ID" value="MBP0724166.1"/>
    <property type="molecule type" value="Genomic_DNA"/>
</dbReference>
<evidence type="ECO:0000256" key="1">
    <source>
        <dbReference type="ARBA" id="ARBA00022741"/>
    </source>
</evidence>
<evidence type="ECO:0000256" key="4">
    <source>
        <dbReference type="ARBA" id="ARBA00038058"/>
    </source>
</evidence>
<keyword evidence="6" id="KW-0347">Helicase</keyword>
<dbReference type="InterPro" id="IPR045028">
    <property type="entry name" value="DinG/Rad3-like"/>
</dbReference>
<evidence type="ECO:0000256" key="2">
    <source>
        <dbReference type="ARBA" id="ARBA00022801"/>
    </source>
</evidence>
<reference evidence="6" key="1">
    <citation type="submission" date="2021-04" db="EMBL/GenBank/DDBJ databases">
        <title>Genome seq and assembly of Bacillus sp.</title>
        <authorList>
            <person name="Chhetri G."/>
        </authorList>
    </citation>
    <scope>NUCLEOTIDE SEQUENCE</scope>
    <source>
        <strain evidence="6">RG28</strain>
    </source>
</reference>
<organism evidence="6 7">
    <name type="scientific">Gottfriedia endophytica</name>
    <dbReference type="NCBI Taxonomy" id="2820819"/>
    <lineage>
        <taxon>Bacteria</taxon>
        <taxon>Bacillati</taxon>
        <taxon>Bacillota</taxon>
        <taxon>Bacilli</taxon>
        <taxon>Bacillales</taxon>
        <taxon>Bacillaceae</taxon>
        <taxon>Gottfriedia</taxon>
    </lineage>
</organism>
<dbReference type="RefSeq" id="WP_209402432.1">
    <property type="nucleotide sequence ID" value="NZ_JAGIYQ010000002.1"/>
</dbReference>
<keyword evidence="3" id="KW-0067">ATP-binding</keyword>
<dbReference type="PANTHER" id="PTHR11472">
    <property type="entry name" value="DNA REPAIR DEAD HELICASE RAD3/XP-D SUBFAMILY MEMBER"/>
    <property type="match status" value="1"/>
</dbReference>
<dbReference type="GO" id="GO:0006139">
    <property type="term" value="P:nucleobase-containing compound metabolic process"/>
    <property type="evidence" value="ECO:0007669"/>
    <property type="project" value="InterPro"/>
</dbReference>
<keyword evidence="7" id="KW-1185">Reference proteome</keyword>
<keyword evidence="1" id="KW-0547">Nucleotide-binding</keyword>
<proteinExistence type="inferred from homology"/>
<evidence type="ECO:0000313" key="6">
    <source>
        <dbReference type="EMBL" id="MBP0724166.1"/>
    </source>
</evidence>
<dbReference type="GO" id="GO:0003678">
    <property type="term" value="F:DNA helicase activity"/>
    <property type="evidence" value="ECO:0007669"/>
    <property type="project" value="TreeGrafter"/>
</dbReference>
<comment type="caution">
    <text evidence="6">The sequence shown here is derived from an EMBL/GenBank/DDBJ whole genome shotgun (WGS) entry which is preliminary data.</text>
</comment>
<sequence>MVNTRKLPFEVSKQDSFIDKLGEWIGDVFYELLPDAGYEIRDEQIFMAYQVERAFKEKKIIFAEAGVGTGKTFVYLLYSICYARYTGKPAIIACADESLIEQLVKKNGDIEKLSKALNLDVDVRLAKSPTSYLCLNKLDEQRGNLDASDKVLGIYENLPSFVHDYSTLQAFYPYGDRTEHKDLTDEEWGTVGYDYFQDCATCEKRHRCGQTLSRDQYRKATDLIVCSQDFYMEHIWTADSRKREGQLPLLPSPSCVVFDEGHLLEFAAQKSLTYRLQQETLNRFFTHLMQTGTRETFRELLEDTLETYDEFFYLLDRESKMIKGSNRLEVNKSDEIIRTGEKIRKQIAQIGDELVFESEMYTMDEYQLNIVDEHLDDIEMSLNLFLNEKTAILWLEEYQNELTLVIMPRAVNELLQEKVFSLKIPMIFSSATLSENNSFDYISNSLGVKEYLSFSVNSPFEYEELMKIDVIQNYSTENALKNDSIIKNMNENKGSTLVLFNSVQELNEFKLQTQNESMDFPIYFEGQEEISTLVSKFQNEIHSVLCAVHLWEGLDIQGESLNQVIIHSLPFPPNDPVFQAKRNSVNNWYEEVDEPYMLLRLRQGIGRLIRSNGDSGKIMIYVDSNVKESTLQKVHTILPVKANNLTIE</sequence>
<dbReference type="SUPFAM" id="SSF52540">
    <property type="entry name" value="P-loop containing nucleoside triphosphate hydrolases"/>
    <property type="match status" value="1"/>
</dbReference>
<comment type="similarity">
    <text evidence="4">Belongs to the helicase family. DinG subfamily.</text>
</comment>
<accession>A0A940NNV7</accession>
<dbReference type="Gene3D" id="3.40.50.300">
    <property type="entry name" value="P-loop containing nucleotide triphosphate hydrolases"/>
    <property type="match status" value="2"/>
</dbReference>
<dbReference type="Pfam" id="PF13307">
    <property type="entry name" value="Helicase_C_2"/>
    <property type="match status" value="1"/>
</dbReference>
<protein>
    <submittedName>
        <fullName evidence="6">ATP-dependent DNA helicase</fullName>
    </submittedName>
</protein>
<evidence type="ECO:0000256" key="3">
    <source>
        <dbReference type="ARBA" id="ARBA00022840"/>
    </source>
</evidence>
<name>A0A940NNV7_9BACI</name>
<dbReference type="GO" id="GO:0005524">
    <property type="term" value="F:ATP binding"/>
    <property type="evidence" value="ECO:0007669"/>
    <property type="project" value="UniProtKB-KW"/>
</dbReference>
<evidence type="ECO:0000259" key="5">
    <source>
        <dbReference type="PROSITE" id="PS51193"/>
    </source>
</evidence>
<dbReference type="PANTHER" id="PTHR11472:SF57">
    <property type="entry name" value="ATP-DEPENDENT HELICASE YPVA-RELATED"/>
    <property type="match status" value="1"/>
</dbReference>
<keyword evidence="2" id="KW-0378">Hydrolase</keyword>
<dbReference type="SMART" id="SM00491">
    <property type="entry name" value="HELICc2"/>
    <property type="match status" value="1"/>
</dbReference>
<dbReference type="GO" id="GO:0003676">
    <property type="term" value="F:nucleic acid binding"/>
    <property type="evidence" value="ECO:0007669"/>
    <property type="project" value="InterPro"/>
</dbReference>